<protein>
    <submittedName>
        <fullName evidence="1">Uncharacterized protein</fullName>
    </submittedName>
</protein>
<evidence type="ECO:0000313" key="2">
    <source>
        <dbReference type="Proteomes" id="UP001459277"/>
    </source>
</evidence>
<evidence type="ECO:0000313" key="1">
    <source>
        <dbReference type="EMBL" id="KAL0009268.1"/>
    </source>
</evidence>
<organism evidence="1 2">
    <name type="scientific">Lithocarpus litseifolius</name>
    <dbReference type="NCBI Taxonomy" id="425828"/>
    <lineage>
        <taxon>Eukaryota</taxon>
        <taxon>Viridiplantae</taxon>
        <taxon>Streptophyta</taxon>
        <taxon>Embryophyta</taxon>
        <taxon>Tracheophyta</taxon>
        <taxon>Spermatophyta</taxon>
        <taxon>Magnoliopsida</taxon>
        <taxon>eudicotyledons</taxon>
        <taxon>Gunneridae</taxon>
        <taxon>Pentapetalae</taxon>
        <taxon>rosids</taxon>
        <taxon>fabids</taxon>
        <taxon>Fagales</taxon>
        <taxon>Fagaceae</taxon>
        <taxon>Lithocarpus</taxon>
    </lineage>
</organism>
<name>A0AAW2DHS0_9ROSI</name>
<dbReference type="AlphaFoldDB" id="A0AAW2DHS0"/>
<reference evidence="1 2" key="1">
    <citation type="submission" date="2024-01" db="EMBL/GenBank/DDBJ databases">
        <title>A telomere-to-telomere, gap-free genome of sweet tea (Lithocarpus litseifolius).</title>
        <authorList>
            <person name="Zhou J."/>
        </authorList>
    </citation>
    <scope>NUCLEOTIDE SEQUENCE [LARGE SCALE GENOMIC DNA]</scope>
    <source>
        <strain evidence="1">Zhou-2022a</strain>
        <tissue evidence="1">Leaf</tissue>
    </source>
</reference>
<dbReference type="EMBL" id="JAZDWU010000003">
    <property type="protein sequence ID" value="KAL0009268.1"/>
    <property type="molecule type" value="Genomic_DNA"/>
</dbReference>
<gene>
    <name evidence="1" type="ORF">SO802_010770</name>
</gene>
<proteinExistence type="predicted"/>
<dbReference type="Proteomes" id="UP001459277">
    <property type="component" value="Unassembled WGS sequence"/>
</dbReference>
<sequence>MRRSEAMLEGKAVNASQVLNYYKQNVSQIFLKCKTTLQERQRARVVQERQRALQLRLIGRFIYEVEERSCLAEMIEALSLMHCRSTGLRTWLRRRLSMLLKLLTTLMVMICKEAMAGNHSLKSCICNSYKKLLEANTIMPKSFLSSINFLPIELELLVNCNIYPFKHAIDLGFNGNKYCWSN</sequence>
<accession>A0AAW2DHS0</accession>
<keyword evidence="2" id="KW-1185">Reference proteome</keyword>
<comment type="caution">
    <text evidence="1">The sequence shown here is derived from an EMBL/GenBank/DDBJ whole genome shotgun (WGS) entry which is preliminary data.</text>
</comment>